<dbReference type="RefSeq" id="WP_188883964.1">
    <property type="nucleotide sequence ID" value="NZ_BMPF01000003.1"/>
</dbReference>
<feature type="region of interest" description="Disordered" evidence="4">
    <location>
        <begin position="1"/>
        <end position="29"/>
    </location>
</feature>
<keyword evidence="7" id="KW-1185">Reference proteome</keyword>
<dbReference type="InterPro" id="IPR027417">
    <property type="entry name" value="P-loop_NTPase"/>
</dbReference>
<dbReference type="GO" id="GO:0016887">
    <property type="term" value="F:ATP hydrolysis activity"/>
    <property type="evidence" value="ECO:0007669"/>
    <property type="project" value="InterPro"/>
</dbReference>
<dbReference type="GO" id="GO:0005886">
    <property type="term" value="C:plasma membrane"/>
    <property type="evidence" value="ECO:0007669"/>
    <property type="project" value="TreeGrafter"/>
</dbReference>
<evidence type="ECO:0000256" key="3">
    <source>
        <dbReference type="ARBA" id="ARBA00022840"/>
    </source>
</evidence>
<evidence type="ECO:0000313" key="6">
    <source>
        <dbReference type="EMBL" id="GGL39327.1"/>
    </source>
</evidence>
<feature type="compositionally biased region" description="Low complexity" evidence="4">
    <location>
        <begin position="1"/>
        <end position="13"/>
    </location>
</feature>
<sequence length="263" mass="28145">MTTTDTDSTAPDTSGRKPPAVAATGPGTDTLLQTDGLTKRFGGFTAIDGVDFAVEEGQLRCLIGPNGAGKSTLLKLITGRHEASEGAIYYDGAEITDLRPNERVDQGIGMKFQVPSVFDDLTAFENMRLPIQRVVDGDLEPAVRDALERVDLGGQAETLAGELSHGEQGRLEIGMAAALEPDLLLLDEPVAGLSVEERDEVAELVTDLNADGIAFIVIEHDVDFVADIADDVTVLHRGAVFREGDIEAIRDDDEVRRIYLGGE</sequence>
<name>A0A830EX24_9EURY</name>
<evidence type="ECO:0000313" key="7">
    <source>
        <dbReference type="Proteomes" id="UP000628840"/>
    </source>
</evidence>
<dbReference type="PANTHER" id="PTHR45772">
    <property type="entry name" value="CONSERVED COMPONENT OF ABC TRANSPORTER FOR NATURAL AMINO ACIDS-RELATED"/>
    <property type="match status" value="1"/>
</dbReference>
<keyword evidence="1" id="KW-0813">Transport</keyword>
<dbReference type="InterPro" id="IPR003439">
    <property type="entry name" value="ABC_transporter-like_ATP-bd"/>
</dbReference>
<evidence type="ECO:0000256" key="1">
    <source>
        <dbReference type="ARBA" id="ARBA00022448"/>
    </source>
</evidence>
<organism evidence="6 7">
    <name type="scientific">Halarchaeum grantii</name>
    <dbReference type="NCBI Taxonomy" id="1193105"/>
    <lineage>
        <taxon>Archaea</taxon>
        <taxon>Methanobacteriati</taxon>
        <taxon>Methanobacteriota</taxon>
        <taxon>Stenosarchaea group</taxon>
        <taxon>Halobacteria</taxon>
        <taxon>Halobacteriales</taxon>
        <taxon>Halobacteriaceae</taxon>
    </lineage>
</organism>
<feature type="domain" description="ABC transporter" evidence="5">
    <location>
        <begin position="32"/>
        <end position="262"/>
    </location>
</feature>
<dbReference type="Gene3D" id="3.40.50.300">
    <property type="entry name" value="P-loop containing nucleotide triphosphate hydrolases"/>
    <property type="match status" value="1"/>
</dbReference>
<dbReference type="PROSITE" id="PS50893">
    <property type="entry name" value="ABC_TRANSPORTER_2"/>
    <property type="match status" value="1"/>
</dbReference>
<dbReference type="OrthoDB" id="44250at2157"/>
<dbReference type="InterPro" id="IPR051120">
    <property type="entry name" value="ABC_AA/LPS_Transport"/>
</dbReference>
<protein>
    <submittedName>
        <fullName evidence="6">ABC transporter ATP-binding protein</fullName>
    </submittedName>
</protein>
<dbReference type="Pfam" id="PF00005">
    <property type="entry name" value="ABC_tran"/>
    <property type="match status" value="1"/>
</dbReference>
<dbReference type="AlphaFoldDB" id="A0A830EX24"/>
<gene>
    <name evidence="6" type="ORF">GCM10009037_23850</name>
</gene>
<reference evidence="6 7" key="1">
    <citation type="journal article" date="2019" name="Int. J. Syst. Evol. Microbiol.">
        <title>The Global Catalogue of Microorganisms (GCM) 10K type strain sequencing project: providing services to taxonomists for standard genome sequencing and annotation.</title>
        <authorList>
            <consortium name="The Broad Institute Genomics Platform"/>
            <consortium name="The Broad Institute Genome Sequencing Center for Infectious Disease"/>
            <person name="Wu L."/>
            <person name="Ma J."/>
        </authorList>
    </citation>
    <scope>NUCLEOTIDE SEQUENCE [LARGE SCALE GENOMIC DNA]</scope>
    <source>
        <strain evidence="6 7">JCM 19585</strain>
    </source>
</reference>
<accession>A0A830EX24</accession>
<keyword evidence="3 6" id="KW-0067">ATP-binding</keyword>
<dbReference type="Proteomes" id="UP000628840">
    <property type="component" value="Unassembled WGS sequence"/>
</dbReference>
<comment type="caution">
    <text evidence="6">The sequence shown here is derived from an EMBL/GenBank/DDBJ whole genome shotgun (WGS) entry which is preliminary data.</text>
</comment>
<dbReference type="InterPro" id="IPR003593">
    <property type="entry name" value="AAA+_ATPase"/>
</dbReference>
<dbReference type="SMART" id="SM00382">
    <property type="entry name" value="AAA"/>
    <property type="match status" value="1"/>
</dbReference>
<keyword evidence="2" id="KW-0547">Nucleotide-binding</keyword>
<evidence type="ECO:0000259" key="5">
    <source>
        <dbReference type="PROSITE" id="PS50893"/>
    </source>
</evidence>
<dbReference type="SUPFAM" id="SSF52540">
    <property type="entry name" value="P-loop containing nucleoside triphosphate hydrolases"/>
    <property type="match status" value="1"/>
</dbReference>
<dbReference type="EMBL" id="BMPF01000003">
    <property type="protein sequence ID" value="GGL39327.1"/>
    <property type="molecule type" value="Genomic_DNA"/>
</dbReference>
<evidence type="ECO:0000256" key="2">
    <source>
        <dbReference type="ARBA" id="ARBA00022741"/>
    </source>
</evidence>
<evidence type="ECO:0000256" key="4">
    <source>
        <dbReference type="SAM" id="MobiDB-lite"/>
    </source>
</evidence>
<dbReference type="GO" id="GO:0005524">
    <property type="term" value="F:ATP binding"/>
    <property type="evidence" value="ECO:0007669"/>
    <property type="project" value="UniProtKB-KW"/>
</dbReference>
<proteinExistence type="predicted"/>